<evidence type="ECO:0000313" key="5">
    <source>
        <dbReference type="EMBL" id="MCX8996376.1"/>
    </source>
</evidence>
<dbReference type="PRINTS" id="PR00625">
    <property type="entry name" value="JDOMAIN"/>
</dbReference>
<dbReference type="PROSITE" id="PS00636">
    <property type="entry name" value="DNAJ_1"/>
    <property type="match status" value="1"/>
</dbReference>
<organism evidence="5 7">
    <name type="scientific">Ectorhizobium quercum</name>
    <dbReference type="NCBI Taxonomy" id="2965071"/>
    <lineage>
        <taxon>Bacteria</taxon>
        <taxon>Pseudomonadati</taxon>
        <taxon>Pseudomonadota</taxon>
        <taxon>Alphaproteobacteria</taxon>
        <taxon>Hyphomicrobiales</taxon>
        <taxon>Rhizobiaceae</taxon>
        <taxon>Ectorhizobium</taxon>
    </lineage>
</organism>
<dbReference type="EMBL" id="JANFPI010000005">
    <property type="protein sequence ID" value="MCX8998585.1"/>
    <property type="molecule type" value="Genomic_DNA"/>
</dbReference>
<dbReference type="Gene3D" id="2.60.260.20">
    <property type="entry name" value="Urease metallochaperone UreE, N-terminal domain"/>
    <property type="match status" value="2"/>
</dbReference>
<protein>
    <submittedName>
        <fullName evidence="5">DnaJ domain-containing protein</fullName>
    </submittedName>
</protein>
<dbReference type="PROSITE" id="PS50076">
    <property type="entry name" value="DNAJ_2"/>
    <property type="match status" value="1"/>
</dbReference>
<name>A0AAE3MY17_9HYPH</name>
<dbReference type="CDD" id="cd10747">
    <property type="entry name" value="DnaJ_C"/>
    <property type="match status" value="1"/>
</dbReference>
<dbReference type="PANTHER" id="PTHR24078">
    <property type="entry name" value="DNAJ HOMOLOG SUBFAMILY C MEMBER"/>
    <property type="match status" value="1"/>
</dbReference>
<dbReference type="InterPro" id="IPR018253">
    <property type="entry name" value="DnaJ_domain_CS"/>
</dbReference>
<evidence type="ECO:0000256" key="2">
    <source>
        <dbReference type="SAM" id="Coils"/>
    </source>
</evidence>
<comment type="caution">
    <text evidence="5">The sequence shown here is derived from an EMBL/GenBank/DDBJ whole genome shotgun (WGS) entry which is preliminary data.</text>
</comment>
<dbReference type="SUPFAM" id="SSF49493">
    <property type="entry name" value="HSP40/DnaJ peptide-binding domain"/>
    <property type="match status" value="2"/>
</dbReference>
<feature type="region of interest" description="Disordered" evidence="3">
    <location>
        <begin position="153"/>
        <end position="205"/>
    </location>
</feature>
<evidence type="ECO:0000259" key="4">
    <source>
        <dbReference type="PROSITE" id="PS50076"/>
    </source>
</evidence>
<dbReference type="Gene3D" id="1.10.287.110">
    <property type="entry name" value="DnaJ domain"/>
    <property type="match status" value="1"/>
</dbReference>
<reference evidence="5" key="1">
    <citation type="submission" date="2022-07" db="EMBL/GenBank/DDBJ databases">
        <title>Ectorhizobium quercum gen.nov., sp. nov.</title>
        <authorList>
            <person name="Ma T."/>
            <person name="Li Y."/>
        </authorList>
    </citation>
    <scope>NUCLEOTIDE SEQUENCE</scope>
    <source>
        <strain evidence="5">BDR2-2</strain>
    </source>
</reference>
<gene>
    <name evidence="5" type="ORF">NOF55_04580</name>
    <name evidence="6" type="ORF">NOF55_15845</name>
</gene>
<dbReference type="PANTHER" id="PTHR24078:SF577">
    <property type="entry name" value="OS05G0562300 PROTEIN"/>
    <property type="match status" value="1"/>
</dbReference>
<keyword evidence="2" id="KW-0175">Coiled coil</keyword>
<dbReference type="SUPFAM" id="SSF46565">
    <property type="entry name" value="Chaperone J-domain"/>
    <property type="match status" value="1"/>
</dbReference>
<feature type="domain" description="J" evidence="4">
    <location>
        <begin position="12"/>
        <end position="77"/>
    </location>
</feature>
<dbReference type="InterPro" id="IPR008971">
    <property type="entry name" value="HSP40/DnaJ_pept-bd"/>
</dbReference>
<accession>A0AAE3MY17</accession>
<dbReference type="InterPro" id="IPR051339">
    <property type="entry name" value="DnaJ_subfamily_B"/>
</dbReference>
<dbReference type="CDD" id="cd06257">
    <property type="entry name" value="DnaJ"/>
    <property type="match status" value="1"/>
</dbReference>
<proteinExistence type="predicted"/>
<dbReference type="GO" id="GO:0005829">
    <property type="term" value="C:cytosol"/>
    <property type="evidence" value="ECO:0007669"/>
    <property type="project" value="TreeGrafter"/>
</dbReference>
<dbReference type="Pfam" id="PF01556">
    <property type="entry name" value="DnaJ_C"/>
    <property type="match status" value="1"/>
</dbReference>
<dbReference type="RefSeq" id="WP_306410122.1">
    <property type="nucleotide sequence ID" value="NZ_JANFPI010000001.1"/>
</dbReference>
<evidence type="ECO:0000256" key="3">
    <source>
        <dbReference type="SAM" id="MobiDB-lite"/>
    </source>
</evidence>
<evidence type="ECO:0000256" key="1">
    <source>
        <dbReference type="ARBA" id="ARBA00023186"/>
    </source>
</evidence>
<keyword evidence="1" id="KW-0143">Chaperone</keyword>
<evidence type="ECO:0000313" key="7">
    <source>
        <dbReference type="Proteomes" id="UP001208771"/>
    </source>
</evidence>
<feature type="compositionally biased region" description="Low complexity" evidence="3">
    <location>
        <begin position="181"/>
        <end position="194"/>
    </location>
</feature>
<keyword evidence="7" id="KW-1185">Reference proteome</keyword>
<dbReference type="InterPro" id="IPR001623">
    <property type="entry name" value="DnaJ_domain"/>
</dbReference>
<dbReference type="SMART" id="SM00271">
    <property type="entry name" value="DnaJ"/>
    <property type="match status" value="1"/>
</dbReference>
<dbReference type="EMBL" id="JANFPI010000001">
    <property type="protein sequence ID" value="MCX8996376.1"/>
    <property type="molecule type" value="Genomic_DNA"/>
</dbReference>
<feature type="coiled-coil region" evidence="2">
    <location>
        <begin position="87"/>
        <end position="121"/>
    </location>
</feature>
<dbReference type="AlphaFoldDB" id="A0AAE3MY17"/>
<dbReference type="Proteomes" id="UP001208771">
    <property type="component" value="Unassembled WGS sequence"/>
</dbReference>
<dbReference type="InterPro" id="IPR036869">
    <property type="entry name" value="J_dom_sf"/>
</dbReference>
<sequence>MAVEVSVATMRDPYTVLGVRQDAQDEEIKAAWRARVKSVHPDHNRDDPQAAARFAEIGAAYELLRDPQKRNRYDARHGKADGDGETIMQKRQAAREAAERAHAAREEAARVMEELARANAQRAAQAARETSGATSDDSAEAMVNRIFGTGEKAGAAGAAQDTAPKQDAAPQQGAYDGGAGPADATTETTQTSSPEETEAGRASSAPLSVQAIDLISYWIRRLRGIEPVPEKAPDIVTDVTVSIDDLIAGRKVYATLFDGREVRVQLEPGMTRDHVVRIEGQGHRFQGMQRGDVRVTLKIAPDPRFDVEGFDIHTVLPVTLENAVLGCESTVESPEGPVAISIPPWSDSNRSIRIEGQGLPETEDRRGDLVVELRLVLWEKPDDKVTDLMRHMREGLYI</sequence>
<dbReference type="GO" id="GO:0006457">
    <property type="term" value="P:protein folding"/>
    <property type="evidence" value="ECO:0007669"/>
    <property type="project" value="InterPro"/>
</dbReference>
<evidence type="ECO:0000313" key="6">
    <source>
        <dbReference type="EMBL" id="MCX8998585.1"/>
    </source>
</evidence>
<dbReference type="InterPro" id="IPR002939">
    <property type="entry name" value="DnaJ_C"/>
</dbReference>
<dbReference type="Pfam" id="PF00226">
    <property type="entry name" value="DnaJ"/>
    <property type="match status" value="1"/>
</dbReference>
<dbReference type="GO" id="GO:0051087">
    <property type="term" value="F:protein-folding chaperone binding"/>
    <property type="evidence" value="ECO:0007669"/>
    <property type="project" value="TreeGrafter"/>
</dbReference>
<dbReference type="GO" id="GO:0051082">
    <property type="term" value="F:unfolded protein binding"/>
    <property type="evidence" value="ECO:0007669"/>
    <property type="project" value="InterPro"/>
</dbReference>